<dbReference type="SMART" id="SM00830">
    <property type="entry name" value="CM_2"/>
    <property type="match status" value="1"/>
</dbReference>
<keyword evidence="2" id="KW-0808">Transferase</keyword>
<dbReference type="EC" id="5.4.99.5" evidence="1"/>
<reference evidence="5 6" key="1">
    <citation type="submission" date="2018-08" db="EMBL/GenBank/DDBJ databases">
        <title>Mucilaginibacter sp. MYSH2.</title>
        <authorList>
            <person name="Seo T."/>
        </authorList>
    </citation>
    <scope>NUCLEOTIDE SEQUENCE [LARGE SCALE GENOMIC DNA]</scope>
    <source>
        <strain evidence="5 6">MYSH2</strain>
    </source>
</reference>
<proteinExistence type="predicted"/>
<evidence type="ECO:0000256" key="1">
    <source>
        <dbReference type="ARBA" id="ARBA00012404"/>
    </source>
</evidence>
<protein>
    <recommendedName>
        <fullName evidence="1">chorismate mutase</fullName>
        <ecNumber evidence="1">5.4.99.5</ecNumber>
    </recommendedName>
</protein>
<dbReference type="Pfam" id="PF00793">
    <property type="entry name" value="DAHP_synth_1"/>
    <property type="match status" value="1"/>
</dbReference>
<comment type="caution">
    <text evidence="5">The sequence shown here is derived from an EMBL/GenBank/DDBJ whole genome shotgun (WGS) entry which is preliminary data.</text>
</comment>
<dbReference type="GO" id="GO:0046417">
    <property type="term" value="P:chorismate metabolic process"/>
    <property type="evidence" value="ECO:0007669"/>
    <property type="project" value="InterPro"/>
</dbReference>
<dbReference type="InterPro" id="IPR036263">
    <property type="entry name" value="Chorismate_II_sf"/>
</dbReference>
<dbReference type="PANTHER" id="PTHR43018:SF1">
    <property type="entry name" value="PROTEIN AROA(G)"/>
    <property type="match status" value="1"/>
</dbReference>
<dbReference type="PROSITE" id="PS51168">
    <property type="entry name" value="CHORISMATE_MUT_2"/>
    <property type="match status" value="1"/>
</dbReference>
<sequence length="375" mass="41404">MKLNLNIQPLNTWINKEGKQPLLIAGPCSAETEDQLVATAHLLAKTGKVSALRAGIWKPRTRPGEFEGIGSIGLEWLKRAKAETGLPTAVEVATAKHVEEALAAGVDILWVGARSTANPFTVQEIADALKGVDVPVMVKNPVNPDLSLWVGALERINNAGITKLAAIHRGFSSYEKSAFRNEPMWDVAISLKTLVPELPIINDPSHITGNRDLIGYISQKAIDLDMQGLMIESHIDPTVAWTDAKQQVTPAALSDIIDNLALRKAEVKNTEVKDKLAELRAQIDKIDDLIIQKVAERMTIAEQIGKYKKDNNITILQVNRWEEILKKTTDYGKALKLSPEFTEKLLELVHTESIRRQGLILNEGIEQPKENLTHA</sequence>
<dbReference type="SUPFAM" id="SSF48600">
    <property type="entry name" value="Chorismate mutase II"/>
    <property type="match status" value="1"/>
</dbReference>
<dbReference type="AlphaFoldDB" id="A0A372NY20"/>
<keyword evidence="3" id="KW-0175">Coiled coil</keyword>
<organism evidence="5 6">
    <name type="scientific">Mucilaginibacter conchicola</name>
    <dbReference type="NCBI Taxonomy" id="2303333"/>
    <lineage>
        <taxon>Bacteria</taxon>
        <taxon>Pseudomonadati</taxon>
        <taxon>Bacteroidota</taxon>
        <taxon>Sphingobacteriia</taxon>
        <taxon>Sphingobacteriales</taxon>
        <taxon>Sphingobacteriaceae</taxon>
        <taxon>Mucilaginibacter</taxon>
    </lineage>
</organism>
<dbReference type="PANTHER" id="PTHR43018">
    <property type="entry name" value="PHOSPHO-2-DEHYDRO-3-DEOXYHEPTONATE ALDOLASE"/>
    <property type="match status" value="1"/>
</dbReference>
<dbReference type="Pfam" id="PF01817">
    <property type="entry name" value="CM_2"/>
    <property type="match status" value="1"/>
</dbReference>
<dbReference type="InterPro" id="IPR013785">
    <property type="entry name" value="Aldolase_TIM"/>
</dbReference>
<dbReference type="InterPro" id="IPR006218">
    <property type="entry name" value="DAHP1/KDSA"/>
</dbReference>
<feature type="coiled-coil region" evidence="3">
    <location>
        <begin position="262"/>
        <end position="289"/>
    </location>
</feature>
<evidence type="ECO:0000313" key="5">
    <source>
        <dbReference type="EMBL" id="RFZ94794.1"/>
    </source>
</evidence>
<dbReference type="Proteomes" id="UP000264217">
    <property type="component" value="Unassembled WGS sequence"/>
</dbReference>
<evidence type="ECO:0000313" key="6">
    <source>
        <dbReference type="Proteomes" id="UP000264217"/>
    </source>
</evidence>
<gene>
    <name evidence="5" type="ORF">D0C36_04460</name>
</gene>
<feature type="domain" description="Chorismate mutase" evidence="4">
    <location>
        <begin position="270"/>
        <end position="361"/>
    </location>
</feature>
<dbReference type="GO" id="GO:0004106">
    <property type="term" value="F:chorismate mutase activity"/>
    <property type="evidence" value="ECO:0007669"/>
    <property type="project" value="UniProtKB-EC"/>
</dbReference>
<dbReference type="InterPro" id="IPR036979">
    <property type="entry name" value="CM_dom_sf"/>
</dbReference>
<dbReference type="OrthoDB" id="9780456at2"/>
<dbReference type="InterPro" id="IPR002701">
    <property type="entry name" value="CM_II_prokaryot"/>
</dbReference>
<dbReference type="Gene3D" id="3.20.20.70">
    <property type="entry name" value="Aldolase class I"/>
    <property type="match status" value="1"/>
</dbReference>
<name>A0A372NY20_9SPHI</name>
<evidence type="ECO:0000259" key="4">
    <source>
        <dbReference type="PROSITE" id="PS51168"/>
    </source>
</evidence>
<dbReference type="SUPFAM" id="SSF51569">
    <property type="entry name" value="Aldolase"/>
    <property type="match status" value="1"/>
</dbReference>
<dbReference type="EMBL" id="QWDC01000001">
    <property type="protein sequence ID" value="RFZ94794.1"/>
    <property type="molecule type" value="Genomic_DNA"/>
</dbReference>
<evidence type="ECO:0000256" key="2">
    <source>
        <dbReference type="ARBA" id="ARBA00022679"/>
    </source>
</evidence>
<dbReference type="GO" id="GO:0016740">
    <property type="term" value="F:transferase activity"/>
    <property type="evidence" value="ECO:0007669"/>
    <property type="project" value="UniProtKB-KW"/>
</dbReference>
<accession>A0A372NY20</accession>
<keyword evidence="6" id="KW-1185">Reference proteome</keyword>
<dbReference type="RefSeq" id="WP_117390352.1">
    <property type="nucleotide sequence ID" value="NZ_QWDC01000001.1"/>
</dbReference>
<dbReference type="InterPro" id="IPR052899">
    <property type="entry name" value="Class-I_DAHP_synthase"/>
</dbReference>
<evidence type="ECO:0000256" key="3">
    <source>
        <dbReference type="SAM" id="Coils"/>
    </source>
</evidence>
<dbReference type="Gene3D" id="1.20.59.10">
    <property type="entry name" value="Chorismate mutase"/>
    <property type="match status" value="1"/>
</dbReference>